<dbReference type="EMBL" id="JACJSI010000226">
    <property type="protein sequence ID" value="MBD2535035.1"/>
    <property type="molecule type" value="Genomic_DNA"/>
</dbReference>
<reference evidence="1 2" key="1">
    <citation type="journal article" date="2020" name="ISME J.">
        <title>Comparative genomics reveals insights into cyanobacterial evolution and habitat adaptation.</title>
        <authorList>
            <person name="Chen M.Y."/>
            <person name="Teng W.K."/>
            <person name="Zhao L."/>
            <person name="Hu C.X."/>
            <person name="Zhou Y.K."/>
            <person name="Han B.P."/>
            <person name="Song L.R."/>
            <person name="Shu W.S."/>
        </authorList>
    </citation>
    <scope>NUCLEOTIDE SEQUENCE [LARGE SCALE GENOMIC DNA]</scope>
    <source>
        <strain evidence="1 2">FACHB-838</strain>
    </source>
</reference>
<dbReference type="RefSeq" id="WP_190945903.1">
    <property type="nucleotide sequence ID" value="NZ_JACJSI010000226.1"/>
</dbReference>
<evidence type="ECO:0000313" key="2">
    <source>
        <dbReference type="Proteomes" id="UP000623440"/>
    </source>
</evidence>
<name>A0ABR8E390_9NOSO</name>
<dbReference type="Proteomes" id="UP000623440">
    <property type="component" value="Unassembled WGS sequence"/>
</dbReference>
<accession>A0ABR8E390</accession>
<gene>
    <name evidence="1" type="ORF">H6G97_38690</name>
</gene>
<evidence type="ECO:0000313" key="1">
    <source>
        <dbReference type="EMBL" id="MBD2535035.1"/>
    </source>
</evidence>
<proteinExistence type="predicted"/>
<comment type="caution">
    <text evidence="1">The sequence shown here is derived from an EMBL/GenBank/DDBJ whole genome shotgun (WGS) entry which is preliminary data.</text>
</comment>
<protein>
    <submittedName>
        <fullName evidence="1">Uncharacterized protein</fullName>
    </submittedName>
</protein>
<organism evidence="1 2">
    <name type="scientific">Nostoc flagelliforme FACHB-838</name>
    <dbReference type="NCBI Taxonomy" id="2692904"/>
    <lineage>
        <taxon>Bacteria</taxon>
        <taxon>Bacillati</taxon>
        <taxon>Cyanobacteriota</taxon>
        <taxon>Cyanophyceae</taxon>
        <taxon>Nostocales</taxon>
        <taxon>Nostocaceae</taxon>
        <taxon>Nostoc</taxon>
    </lineage>
</organism>
<keyword evidence="2" id="KW-1185">Reference proteome</keyword>
<sequence length="113" mass="12255">MSKLATIPYSFSITLKTFPQQPSNTVASLHPRCFSTALGASSKFSLSRSLLMRLACPIPRTTSSLSRCVHIPIFGNDIWLHGITAAIAIYFGFIATPDLLELSSGKSHSLSQK</sequence>